<keyword evidence="6" id="KW-0479">Metal-binding</keyword>
<dbReference type="Gene3D" id="3.40.50.300">
    <property type="entry name" value="P-loop containing nucleotide triphosphate hydrolases"/>
    <property type="match status" value="1"/>
</dbReference>
<keyword evidence="12" id="KW-1185">Reference proteome</keyword>
<evidence type="ECO:0000256" key="10">
    <source>
        <dbReference type="ARBA" id="ARBA00032441"/>
    </source>
</evidence>
<comment type="caution">
    <text evidence="11">The sequence shown here is derived from an EMBL/GenBank/DDBJ whole genome shotgun (WGS) entry which is preliminary data.</text>
</comment>
<proteinExistence type="inferred from homology"/>
<evidence type="ECO:0000256" key="2">
    <source>
        <dbReference type="ARBA" id="ARBA00007599"/>
    </source>
</evidence>
<name>A0ABX2D199_9CYAN</name>
<evidence type="ECO:0000256" key="6">
    <source>
        <dbReference type="ARBA" id="ARBA00022723"/>
    </source>
</evidence>
<comment type="similarity">
    <text evidence="2">Belongs to the TsaE family.</text>
</comment>
<reference evidence="11 12" key="1">
    <citation type="journal article" date="2020" name="Sci. Rep.">
        <title>A novel cyanobacterial geosmin producer, revising GeoA distribution and dispersion patterns in Bacteria.</title>
        <authorList>
            <person name="Churro C."/>
            <person name="Semedo-Aguiar A.P."/>
            <person name="Silva A.D."/>
            <person name="Pereira-Leal J.B."/>
            <person name="Leite R.B."/>
        </authorList>
    </citation>
    <scope>NUCLEOTIDE SEQUENCE [LARGE SCALE GENOMIC DNA]</scope>
    <source>
        <strain evidence="11 12">IPMA8</strain>
    </source>
</reference>
<keyword evidence="7" id="KW-0547">Nucleotide-binding</keyword>
<dbReference type="NCBIfam" id="TIGR00150">
    <property type="entry name" value="T6A_YjeE"/>
    <property type="match status" value="1"/>
</dbReference>
<gene>
    <name evidence="11" type="primary">tsaE</name>
    <name evidence="11" type="ORF">E5S67_04194</name>
</gene>
<evidence type="ECO:0000256" key="1">
    <source>
        <dbReference type="ARBA" id="ARBA00004496"/>
    </source>
</evidence>
<comment type="subcellular location">
    <subcellularLocation>
        <location evidence="1">Cytoplasm</location>
    </subcellularLocation>
</comment>
<evidence type="ECO:0000256" key="4">
    <source>
        <dbReference type="ARBA" id="ARBA00022490"/>
    </source>
</evidence>
<dbReference type="EMBL" id="SRRZ01000085">
    <property type="protein sequence ID" value="NQE36429.1"/>
    <property type="molecule type" value="Genomic_DNA"/>
</dbReference>
<sequence length="152" mass="16990">MTKMILSLPDAEATRKLGVSLGRSLPPGTVILLQGDLGAGKTTLVQGIAEGLGISDSIESPTFTLINEYFAGRVPLYHLDLYRLEPEEAEALHLESYWDGLERDLGIVAIEWAERLQYKPENYLQIYLSYLDNGRQIEVIGNGDLLNWQLEI</sequence>
<accession>A0ABX2D199</accession>
<dbReference type="InterPro" id="IPR027417">
    <property type="entry name" value="P-loop_NTPase"/>
</dbReference>
<dbReference type="Pfam" id="PF02367">
    <property type="entry name" value="TsaE"/>
    <property type="match status" value="1"/>
</dbReference>
<organism evidence="11 12">
    <name type="scientific">Microcoleus asticus IPMA8</name>
    <dbReference type="NCBI Taxonomy" id="2563858"/>
    <lineage>
        <taxon>Bacteria</taxon>
        <taxon>Bacillati</taxon>
        <taxon>Cyanobacteriota</taxon>
        <taxon>Cyanophyceae</taxon>
        <taxon>Oscillatoriophycideae</taxon>
        <taxon>Oscillatoriales</taxon>
        <taxon>Microcoleaceae</taxon>
        <taxon>Microcoleus</taxon>
        <taxon>Microcoleus asticus</taxon>
    </lineage>
</organism>
<evidence type="ECO:0000256" key="9">
    <source>
        <dbReference type="ARBA" id="ARBA00022842"/>
    </source>
</evidence>
<evidence type="ECO:0000256" key="8">
    <source>
        <dbReference type="ARBA" id="ARBA00022840"/>
    </source>
</evidence>
<dbReference type="SUPFAM" id="SSF52540">
    <property type="entry name" value="P-loop containing nucleoside triphosphate hydrolases"/>
    <property type="match status" value="1"/>
</dbReference>
<keyword evidence="4" id="KW-0963">Cytoplasm</keyword>
<evidence type="ECO:0000313" key="12">
    <source>
        <dbReference type="Proteomes" id="UP000702425"/>
    </source>
</evidence>
<dbReference type="PANTHER" id="PTHR33540">
    <property type="entry name" value="TRNA THREONYLCARBAMOYLADENOSINE BIOSYNTHESIS PROTEIN TSAE"/>
    <property type="match status" value="1"/>
</dbReference>
<keyword evidence="8" id="KW-0067">ATP-binding</keyword>
<keyword evidence="9" id="KW-0460">Magnesium</keyword>
<evidence type="ECO:0000256" key="5">
    <source>
        <dbReference type="ARBA" id="ARBA00022694"/>
    </source>
</evidence>
<dbReference type="InterPro" id="IPR003442">
    <property type="entry name" value="T6A_TsaE"/>
</dbReference>
<evidence type="ECO:0000313" key="11">
    <source>
        <dbReference type="EMBL" id="NQE36429.1"/>
    </source>
</evidence>
<evidence type="ECO:0000256" key="3">
    <source>
        <dbReference type="ARBA" id="ARBA00019010"/>
    </source>
</evidence>
<dbReference type="Proteomes" id="UP000702425">
    <property type="component" value="Unassembled WGS sequence"/>
</dbReference>
<evidence type="ECO:0000256" key="7">
    <source>
        <dbReference type="ARBA" id="ARBA00022741"/>
    </source>
</evidence>
<protein>
    <recommendedName>
        <fullName evidence="3">tRNA threonylcarbamoyladenosine biosynthesis protein TsaE</fullName>
    </recommendedName>
    <alternativeName>
        <fullName evidence="10">t(6)A37 threonylcarbamoyladenosine biosynthesis protein TsaE</fullName>
    </alternativeName>
</protein>
<keyword evidence="5" id="KW-0819">tRNA processing</keyword>
<dbReference type="PANTHER" id="PTHR33540:SF2">
    <property type="entry name" value="TRNA THREONYLCARBAMOYLADENOSINE BIOSYNTHESIS PROTEIN TSAE"/>
    <property type="match status" value="1"/>
</dbReference>